<dbReference type="GO" id="GO:0003735">
    <property type="term" value="F:structural constituent of ribosome"/>
    <property type="evidence" value="ECO:0007669"/>
    <property type="project" value="InterPro"/>
</dbReference>
<evidence type="ECO:0000313" key="6">
    <source>
        <dbReference type="EMBL" id="EKD01916.1"/>
    </source>
</evidence>
<dbReference type="InParanoid" id="K1VMJ3"/>
<dbReference type="GO" id="GO:0005840">
    <property type="term" value="C:ribosome"/>
    <property type="evidence" value="ECO:0007669"/>
    <property type="project" value="UniProtKB-KW"/>
</dbReference>
<dbReference type="HOGENOM" id="CLU_824358_0_0_1"/>
<dbReference type="InterPro" id="IPR002136">
    <property type="entry name" value="Ribosomal_uL4"/>
</dbReference>
<evidence type="ECO:0000256" key="5">
    <source>
        <dbReference type="SAM" id="MobiDB-lite"/>
    </source>
</evidence>
<gene>
    <name evidence="6" type="ORF">A1Q2_03791</name>
</gene>
<dbReference type="PANTHER" id="PTHR10746">
    <property type="entry name" value="50S RIBOSOMAL PROTEIN L4"/>
    <property type="match status" value="1"/>
</dbReference>
<evidence type="ECO:0000313" key="7">
    <source>
        <dbReference type="Proteomes" id="UP000006757"/>
    </source>
</evidence>
<feature type="region of interest" description="Disordered" evidence="5">
    <location>
        <begin position="164"/>
        <end position="186"/>
    </location>
</feature>
<dbReference type="EMBL" id="AMBO01000307">
    <property type="protein sequence ID" value="EKD01916.1"/>
    <property type="molecule type" value="Genomic_DNA"/>
</dbReference>
<keyword evidence="7" id="KW-1185">Reference proteome</keyword>
<evidence type="ECO:0000256" key="4">
    <source>
        <dbReference type="ARBA" id="ARBA00040565"/>
    </source>
</evidence>
<dbReference type="InterPro" id="IPR023574">
    <property type="entry name" value="Ribosomal_uL4_dom_sf"/>
</dbReference>
<dbReference type="NCBIfam" id="TIGR03953">
    <property type="entry name" value="rplD_bact"/>
    <property type="match status" value="1"/>
</dbReference>
<reference evidence="6 7" key="1">
    <citation type="journal article" date="2012" name="Eukaryot. Cell">
        <title>Genome sequence of the Trichosporon asahii environmental strain CBS 8904.</title>
        <authorList>
            <person name="Yang R.Y."/>
            <person name="Li H.T."/>
            <person name="Zhu H."/>
            <person name="Zhou G.P."/>
            <person name="Wang M."/>
            <person name="Wang L."/>
        </authorList>
    </citation>
    <scope>NUCLEOTIDE SEQUENCE [LARGE SCALE GENOMIC DNA]</scope>
    <source>
        <strain evidence="6 7">CBS 8904</strain>
    </source>
</reference>
<dbReference type="SUPFAM" id="SSF52166">
    <property type="entry name" value="Ribosomal protein L4"/>
    <property type="match status" value="1"/>
</dbReference>
<comment type="caution">
    <text evidence="6">The sequence shown here is derived from an EMBL/GenBank/DDBJ whole genome shotgun (WGS) entry which is preliminary data.</text>
</comment>
<accession>K1VMJ3</accession>
<proteinExistence type="inferred from homology"/>
<keyword evidence="3" id="KW-0687">Ribonucleoprotein</keyword>
<dbReference type="Pfam" id="PF00573">
    <property type="entry name" value="Ribosomal_L4"/>
    <property type="match status" value="1"/>
</dbReference>
<comment type="similarity">
    <text evidence="1">Belongs to the universal ribosomal protein uL4 family.</text>
</comment>
<name>K1VMJ3_TRIAC</name>
<dbReference type="GO" id="GO:0006412">
    <property type="term" value="P:translation"/>
    <property type="evidence" value="ECO:0007669"/>
    <property type="project" value="InterPro"/>
</dbReference>
<protein>
    <recommendedName>
        <fullName evidence="4">Large ribosomal subunit protein uL4m</fullName>
    </recommendedName>
</protein>
<dbReference type="eggNOG" id="KOG1624">
    <property type="taxonomic scope" value="Eukaryota"/>
</dbReference>
<evidence type="ECO:0000256" key="1">
    <source>
        <dbReference type="ARBA" id="ARBA00010528"/>
    </source>
</evidence>
<dbReference type="PANTHER" id="PTHR10746:SF6">
    <property type="entry name" value="LARGE RIBOSOMAL SUBUNIT PROTEIN UL4M"/>
    <property type="match status" value="1"/>
</dbReference>
<dbReference type="OrthoDB" id="275876at2759"/>
<dbReference type="GO" id="GO:1990904">
    <property type="term" value="C:ribonucleoprotein complex"/>
    <property type="evidence" value="ECO:0007669"/>
    <property type="project" value="UniProtKB-KW"/>
</dbReference>
<evidence type="ECO:0000256" key="3">
    <source>
        <dbReference type="ARBA" id="ARBA00023274"/>
    </source>
</evidence>
<dbReference type="InterPro" id="IPR013005">
    <property type="entry name" value="Ribosomal_uL4-like"/>
</dbReference>
<dbReference type="Proteomes" id="UP000006757">
    <property type="component" value="Unassembled WGS sequence"/>
</dbReference>
<organism evidence="6 7">
    <name type="scientific">Trichosporon asahii var. asahii (strain CBS 8904)</name>
    <name type="common">Yeast</name>
    <dbReference type="NCBI Taxonomy" id="1220162"/>
    <lineage>
        <taxon>Eukaryota</taxon>
        <taxon>Fungi</taxon>
        <taxon>Dikarya</taxon>
        <taxon>Basidiomycota</taxon>
        <taxon>Agaricomycotina</taxon>
        <taxon>Tremellomycetes</taxon>
        <taxon>Trichosporonales</taxon>
        <taxon>Trichosporonaceae</taxon>
        <taxon>Trichosporon</taxon>
    </lineage>
</organism>
<evidence type="ECO:0000256" key="2">
    <source>
        <dbReference type="ARBA" id="ARBA00022980"/>
    </source>
</evidence>
<dbReference type="AlphaFoldDB" id="K1VMJ3"/>
<dbReference type="STRING" id="1220162.K1VMJ3"/>
<sequence>MQAARCLQALRRPILTPLVGSSRVAARAFATEVPPAPESSEKQPAAHAEDIAAANDLTAHLPANVSFVDLGSRPTPRQIVASRGVRLHEVPTDFYSPIEHPVSSLTSANPTEGSGETLPLPSHVFNLPLRRDILHRNVVWYLANLRKGNQSTKNRSTVAYSGRKLRQQKGSGKARVGDASSGTRRGGAPIFELKPRDWSQDLPRKVRALGLRTALSAKLNDGFLRVVEDVAEGNWPGTYEARFGPKDGLNILFVHSPMREAEGVANLWRVTRNVPGIEVLSTDDLLVYDVLKYSWVVIERGAIEDLAGPGWFDAVNEAYGLEAPEEVQSIETTTTQA</sequence>
<keyword evidence="2" id="KW-0689">Ribosomal protein</keyword>
<dbReference type="Gene3D" id="3.40.1370.10">
    <property type="match status" value="1"/>
</dbReference>